<feature type="non-terminal residue" evidence="2">
    <location>
        <position position="1"/>
    </location>
</feature>
<dbReference type="EMBL" id="JANBPT010001633">
    <property type="protein sequence ID" value="KAJ1906157.1"/>
    <property type="molecule type" value="Genomic_DNA"/>
</dbReference>
<reference evidence="2" key="1">
    <citation type="submission" date="2022-07" db="EMBL/GenBank/DDBJ databases">
        <title>Phylogenomic reconstructions and comparative analyses of Kickxellomycotina fungi.</title>
        <authorList>
            <person name="Reynolds N.K."/>
            <person name="Stajich J.E."/>
            <person name="Barry K."/>
            <person name="Grigoriev I.V."/>
            <person name="Crous P."/>
            <person name="Smith M.E."/>
        </authorList>
    </citation>
    <scope>NUCLEOTIDE SEQUENCE</scope>
    <source>
        <strain evidence="2">RSA 861</strain>
    </source>
</reference>
<organism evidence="2 3">
    <name type="scientific">Tieghemiomyces parasiticus</name>
    <dbReference type="NCBI Taxonomy" id="78921"/>
    <lineage>
        <taxon>Eukaryota</taxon>
        <taxon>Fungi</taxon>
        <taxon>Fungi incertae sedis</taxon>
        <taxon>Zoopagomycota</taxon>
        <taxon>Kickxellomycotina</taxon>
        <taxon>Dimargaritomycetes</taxon>
        <taxon>Dimargaritales</taxon>
        <taxon>Dimargaritaceae</taxon>
        <taxon>Tieghemiomyces</taxon>
    </lineage>
</organism>
<evidence type="ECO:0000256" key="1">
    <source>
        <dbReference type="SAM" id="SignalP"/>
    </source>
</evidence>
<evidence type="ECO:0000313" key="2">
    <source>
        <dbReference type="EMBL" id="KAJ1906157.1"/>
    </source>
</evidence>
<accession>A0A9W8DKW5</accession>
<keyword evidence="1" id="KW-0732">Signal</keyword>
<dbReference type="InterPro" id="IPR036941">
    <property type="entry name" value="Rcpt_L-dom_sf"/>
</dbReference>
<proteinExistence type="predicted"/>
<dbReference type="AlphaFoldDB" id="A0A9W8DKW5"/>
<name>A0A9W8DKW5_9FUNG</name>
<dbReference type="Gene3D" id="3.80.20.20">
    <property type="entry name" value="Receptor L-domain"/>
    <property type="match status" value="1"/>
</dbReference>
<evidence type="ECO:0000313" key="3">
    <source>
        <dbReference type="Proteomes" id="UP001150569"/>
    </source>
</evidence>
<feature type="chain" id="PRO_5040840720" evidence="1">
    <location>
        <begin position="22"/>
        <end position="85"/>
    </location>
</feature>
<dbReference type="Proteomes" id="UP001150569">
    <property type="component" value="Unassembled WGS sequence"/>
</dbReference>
<comment type="caution">
    <text evidence="2">The sequence shown here is derived from an EMBL/GenBank/DDBJ whole genome shotgun (WGS) entry which is preliminary data.</text>
</comment>
<keyword evidence="3" id="KW-1185">Reference proteome</keyword>
<sequence length="85" mass="9010">MQLTTTTATLLLLATVCSVSARQLQKCEGDFDVKSGEDVAKLNACAEVKGNVKIEGLSVKELNLGNLRSVDGDVKISTNAELETI</sequence>
<gene>
    <name evidence="2" type="ORF">IWQ60_012143</name>
</gene>
<feature type="signal peptide" evidence="1">
    <location>
        <begin position="1"/>
        <end position="21"/>
    </location>
</feature>
<protein>
    <submittedName>
        <fullName evidence="2">Uncharacterized protein</fullName>
    </submittedName>
</protein>